<protein>
    <submittedName>
        <fullName evidence="1">Uncharacterized protein</fullName>
    </submittedName>
</protein>
<dbReference type="AlphaFoldDB" id="A0A1E3XF44"/>
<dbReference type="EMBL" id="MAYW01000010">
    <property type="protein sequence ID" value="ODS34255.1"/>
    <property type="molecule type" value="Genomic_DNA"/>
</dbReference>
<accession>A0A1E3XF44</accession>
<organism evidence="1 2">
    <name type="scientific">Candidatus Scalindua rubra</name>
    <dbReference type="NCBI Taxonomy" id="1872076"/>
    <lineage>
        <taxon>Bacteria</taxon>
        <taxon>Pseudomonadati</taxon>
        <taxon>Planctomycetota</taxon>
        <taxon>Candidatus Brocadiia</taxon>
        <taxon>Candidatus Brocadiales</taxon>
        <taxon>Candidatus Scalinduaceae</taxon>
        <taxon>Candidatus Scalindua</taxon>
    </lineage>
</organism>
<sequence length="377" mass="44238">MNFLLQGLLNDLLQRCNRLKDEVENIKSVPEEISDYRVGTTKYLDEIVVQIEEIQKDPDIGLDDLAKNFLHKYKRLAERIHEMEWGPILAVSRYSERDRLPTLLCQEITEEINYPWAPPICVALSSQHYWTNPKINIIMLPVIEPFHLLGLSDLYHELAHIVLFRKKLITLFYPKIDDYYAQEHERAEKENKPSKYSEIIINASKMWKRYWALEFAADMIAAYLVGPAFGWSNIRLCINLSNDIFASDPEEHHTHPADDTRNEAICLMLEKIGIEREKILEVQKVWNQFVSLEGQSKPQDYDLYFPHSLLANLKDFVYEQCKKIELLSYKAQHSSSSNFKIAILLNKAWDQFNESPSSFSEWESKQIYQLKNHLNLS</sequence>
<evidence type="ECO:0000313" key="2">
    <source>
        <dbReference type="Proteomes" id="UP000094056"/>
    </source>
</evidence>
<proteinExistence type="predicted"/>
<gene>
    <name evidence="1" type="ORF">SCARUB_00629</name>
</gene>
<reference evidence="1 2" key="1">
    <citation type="submission" date="2016-07" db="EMBL/GenBank/DDBJ databases">
        <title>Draft genome of Scalindua rubra, obtained from a brine-seawater interface in the Red Sea, sheds light on salt adaptation in anammox bacteria.</title>
        <authorList>
            <person name="Speth D.R."/>
            <person name="Lagkouvardos I."/>
            <person name="Wang Y."/>
            <person name="Qian P.-Y."/>
            <person name="Dutilh B.E."/>
            <person name="Jetten M.S."/>
        </authorList>
    </citation>
    <scope>NUCLEOTIDE SEQUENCE [LARGE SCALE GENOMIC DNA]</scope>
    <source>
        <strain evidence="1">BSI-1</strain>
    </source>
</reference>
<name>A0A1E3XF44_9BACT</name>
<dbReference type="Proteomes" id="UP000094056">
    <property type="component" value="Unassembled WGS sequence"/>
</dbReference>
<evidence type="ECO:0000313" key="1">
    <source>
        <dbReference type="EMBL" id="ODS34255.1"/>
    </source>
</evidence>
<comment type="caution">
    <text evidence="1">The sequence shown here is derived from an EMBL/GenBank/DDBJ whole genome shotgun (WGS) entry which is preliminary data.</text>
</comment>